<keyword evidence="1" id="KW-1133">Transmembrane helix</keyword>
<feature type="transmembrane region" description="Helical" evidence="1">
    <location>
        <begin position="125"/>
        <end position="149"/>
    </location>
</feature>
<dbReference type="RefSeq" id="WP_173499457.1">
    <property type="nucleotide sequence ID" value="NZ_JABSOD010000001.1"/>
</dbReference>
<keyword evidence="1" id="KW-0812">Transmembrane</keyword>
<dbReference type="GO" id="GO:0016787">
    <property type="term" value="F:hydrolase activity"/>
    <property type="evidence" value="ECO:0007669"/>
    <property type="project" value="UniProtKB-KW"/>
</dbReference>
<dbReference type="EMBL" id="JABSOD010000001">
    <property type="protein sequence ID" value="NRQ41214.1"/>
    <property type="molecule type" value="Genomic_DNA"/>
</dbReference>
<evidence type="ECO:0000313" key="2">
    <source>
        <dbReference type="EMBL" id="NRQ41214.1"/>
    </source>
</evidence>
<comment type="caution">
    <text evidence="2">The sequence shown here is derived from an EMBL/GenBank/DDBJ whole genome shotgun (WGS) entry which is preliminary data.</text>
</comment>
<dbReference type="InterPro" id="IPR053170">
    <property type="entry name" value="Transcription_regulator"/>
</dbReference>
<name>A0A7Y5ANK6_9GAMM</name>
<dbReference type="Proteomes" id="UP000523161">
    <property type="component" value="Unassembled WGS sequence"/>
</dbReference>
<dbReference type="AlphaFoldDB" id="A0A7Y5ANK6"/>
<dbReference type="Pfam" id="PF04307">
    <property type="entry name" value="YdjM"/>
    <property type="match status" value="1"/>
</dbReference>
<evidence type="ECO:0000313" key="3">
    <source>
        <dbReference type="Proteomes" id="UP000523161"/>
    </source>
</evidence>
<gene>
    <name evidence="2" type="ORF">HRH59_01305</name>
</gene>
<protein>
    <submittedName>
        <fullName evidence="2">Metal-dependent hydrolase</fullName>
    </submittedName>
</protein>
<feature type="transmembrane region" description="Helical" evidence="1">
    <location>
        <begin position="88"/>
        <end position="105"/>
    </location>
</feature>
<feature type="transmembrane region" description="Helical" evidence="1">
    <location>
        <begin position="63"/>
        <end position="81"/>
    </location>
</feature>
<evidence type="ECO:0000256" key="1">
    <source>
        <dbReference type="SAM" id="Phobius"/>
    </source>
</evidence>
<keyword evidence="2" id="KW-0378">Hydrolase</keyword>
<accession>A0A7Y5ANK6</accession>
<keyword evidence="3" id="KW-1185">Reference proteome</keyword>
<keyword evidence="1" id="KW-0472">Membrane</keyword>
<proteinExistence type="predicted"/>
<dbReference type="PANTHER" id="PTHR40031:SF1">
    <property type="entry name" value="MEMBRANE-BOUND METAL-DEPENDENT HYDROLASE"/>
    <property type="match status" value="1"/>
</dbReference>
<reference evidence="2 3" key="1">
    <citation type="submission" date="2020-06" db="EMBL/GenBank/DDBJ databases">
        <title>Rheinheimera sp. nov., a marine bacterium isolated from coastal.</title>
        <authorList>
            <person name="Yu Q."/>
            <person name="Qi Y."/>
            <person name="Pu J."/>
        </authorList>
    </citation>
    <scope>NUCLEOTIDE SEQUENCE [LARGE SCALE GENOMIC DNA]</scope>
    <source>
        <strain evidence="2 3">YQF-2</strain>
    </source>
</reference>
<organism evidence="2 3">
    <name type="scientific">Rheinheimera lutimaris</name>
    <dbReference type="NCBI Taxonomy" id="2740584"/>
    <lineage>
        <taxon>Bacteria</taxon>
        <taxon>Pseudomonadati</taxon>
        <taxon>Pseudomonadota</taxon>
        <taxon>Gammaproteobacteria</taxon>
        <taxon>Chromatiales</taxon>
        <taxon>Chromatiaceae</taxon>
        <taxon>Rheinheimera</taxon>
    </lineage>
</organism>
<dbReference type="PANTHER" id="PTHR40031">
    <property type="entry name" value="HYPOTHETICAL MEMBRANE SPANNING PROTEIN"/>
    <property type="match status" value="1"/>
</dbReference>
<dbReference type="InterPro" id="IPR007404">
    <property type="entry name" value="YdjM-like"/>
</dbReference>
<sequence length="338" mass="37999">MDSLTQLTLGAAVAVVALGKQPGSKVRVALTGAVLGTLPDLDVIIDYGDVVSNMVLHRTESHALFYQTLLSPLLAWLAALCCKQQQYYLRWLLASWLILLTHTGIDAMTVYGTQFGLPFTNTPFAVGSIFIIDPLYTLPLLIGVSWFLLSRLNRGYRANIAGLLLSSAYMLWSVLAQQHVSNIAAQNAQQQLGDYQRILVTPAPLNTLLWRIVIMTEQGYAEGFYSLLDETQQISFSLIQQDNTLKQQYATLKPVQQLQWFSRGFYALERQEDKLLLTDLRMGQQGSYAFQFVVDPLNRTAVTQLPMRRDSAVALPWLWQRMWGTPLPSPYTVVQLSH</sequence>